<feature type="compositionally biased region" description="Low complexity" evidence="13">
    <location>
        <begin position="435"/>
        <end position="461"/>
    </location>
</feature>
<dbReference type="SUPFAM" id="SSF56112">
    <property type="entry name" value="Protein kinase-like (PK-like)"/>
    <property type="match status" value="1"/>
</dbReference>
<evidence type="ECO:0000256" key="2">
    <source>
        <dbReference type="ARBA" id="ARBA00022527"/>
    </source>
</evidence>
<comment type="similarity">
    <text evidence="1">Belongs to the protein kinase superfamily. CMGC Ser/Thr protein kinase family. CDC2/CDKX subfamily.</text>
</comment>
<dbReference type="GO" id="GO:0005524">
    <property type="term" value="F:ATP binding"/>
    <property type="evidence" value="ECO:0007669"/>
    <property type="project" value="UniProtKB-UniRule"/>
</dbReference>
<dbReference type="GO" id="GO:0004693">
    <property type="term" value="F:cyclin-dependent protein serine/threonine kinase activity"/>
    <property type="evidence" value="ECO:0007669"/>
    <property type="project" value="UniProtKB-EC"/>
</dbReference>
<evidence type="ECO:0000313" key="16">
    <source>
        <dbReference type="RefSeq" id="XP_018441806.1"/>
    </source>
</evidence>
<comment type="catalytic activity">
    <reaction evidence="10">
        <text>[DNA-directed RNA polymerase] + ATP = phospho-[DNA-directed RNA polymerase] + ADP + H(+)</text>
        <dbReference type="Rhea" id="RHEA:10216"/>
        <dbReference type="Rhea" id="RHEA-COMP:11321"/>
        <dbReference type="Rhea" id="RHEA-COMP:11322"/>
        <dbReference type="ChEBI" id="CHEBI:15378"/>
        <dbReference type="ChEBI" id="CHEBI:30616"/>
        <dbReference type="ChEBI" id="CHEBI:43176"/>
        <dbReference type="ChEBI" id="CHEBI:68546"/>
        <dbReference type="ChEBI" id="CHEBI:456216"/>
        <dbReference type="EC" id="2.7.11.23"/>
    </reaction>
</comment>
<keyword evidence="5 12" id="KW-0547">Nucleotide-binding</keyword>
<evidence type="ECO:0000256" key="10">
    <source>
        <dbReference type="ARBA" id="ARBA00049280"/>
    </source>
</evidence>
<dbReference type="SMART" id="SM00220">
    <property type="entry name" value="S_TKc"/>
    <property type="match status" value="1"/>
</dbReference>
<dbReference type="AlphaFoldDB" id="A0A6J0K2X1"/>
<evidence type="ECO:0000256" key="5">
    <source>
        <dbReference type="ARBA" id="ARBA00022741"/>
    </source>
</evidence>
<evidence type="ECO:0000256" key="3">
    <source>
        <dbReference type="ARBA" id="ARBA00022553"/>
    </source>
</evidence>
<gene>
    <name evidence="16" type="primary">LOC108813675</name>
</gene>
<reference evidence="15" key="1">
    <citation type="journal article" date="2019" name="Database">
        <title>The radish genome database (RadishGD): an integrated information resource for radish genomics.</title>
        <authorList>
            <person name="Yu H.J."/>
            <person name="Baek S."/>
            <person name="Lee Y.J."/>
            <person name="Cho A."/>
            <person name="Mun J.H."/>
        </authorList>
    </citation>
    <scope>NUCLEOTIDE SEQUENCE [LARGE SCALE GENOMIC DNA]</scope>
    <source>
        <strain evidence="15">cv. WK10039</strain>
    </source>
</reference>
<keyword evidence="3" id="KW-0597">Phosphoprotein</keyword>
<dbReference type="Gene3D" id="3.30.200.20">
    <property type="entry name" value="Phosphorylase Kinase, domain 1"/>
    <property type="match status" value="1"/>
</dbReference>
<dbReference type="PANTHER" id="PTHR24056:SF453">
    <property type="entry name" value="PROTEIN KINASE DOMAIN-CONTAINING PROTEIN"/>
    <property type="match status" value="1"/>
</dbReference>
<accession>A0A6J0K2X1</accession>
<dbReference type="InterPro" id="IPR000719">
    <property type="entry name" value="Prot_kinase_dom"/>
</dbReference>
<organism evidence="15 16">
    <name type="scientific">Raphanus sativus</name>
    <name type="common">Radish</name>
    <name type="synonym">Raphanus raphanistrum var. sativus</name>
    <dbReference type="NCBI Taxonomy" id="3726"/>
    <lineage>
        <taxon>Eukaryota</taxon>
        <taxon>Viridiplantae</taxon>
        <taxon>Streptophyta</taxon>
        <taxon>Embryophyta</taxon>
        <taxon>Tracheophyta</taxon>
        <taxon>Spermatophyta</taxon>
        <taxon>Magnoliopsida</taxon>
        <taxon>eudicotyledons</taxon>
        <taxon>Gunneridae</taxon>
        <taxon>Pentapetalae</taxon>
        <taxon>rosids</taxon>
        <taxon>malvids</taxon>
        <taxon>Brassicales</taxon>
        <taxon>Brassicaceae</taxon>
        <taxon>Brassiceae</taxon>
        <taxon>Raphanus</taxon>
    </lineage>
</organism>
<keyword evidence="6 16" id="KW-0418">Kinase</keyword>
<dbReference type="GO" id="GO:0008353">
    <property type="term" value="F:RNA polymerase II CTD heptapeptide repeat kinase activity"/>
    <property type="evidence" value="ECO:0007669"/>
    <property type="project" value="UniProtKB-EC"/>
</dbReference>
<dbReference type="GeneID" id="108813675"/>
<keyword evidence="4" id="KW-0808">Transferase</keyword>
<feature type="compositionally biased region" description="Basic and acidic residues" evidence="13">
    <location>
        <begin position="336"/>
        <end position="348"/>
    </location>
</feature>
<dbReference type="OrthoDB" id="28397at2759"/>
<dbReference type="InterPro" id="IPR011009">
    <property type="entry name" value="Kinase-like_dom_sf"/>
</dbReference>
<dbReference type="CDD" id="cd07840">
    <property type="entry name" value="STKc_CDK9_like"/>
    <property type="match status" value="1"/>
</dbReference>
<feature type="region of interest" description="Disordered" evidence="13">
    <location>
        <begin position="336"/>
        <end position="503"/>
    </location>
</feature>
<keyword evidence="15" id="KW-1185">Reference proteome</keyword>
<dbReference type="PANTHER" id="PTHR24056">
    <property type="entry name" value="CELL DIVISION PROTEIN KINASE"/>
    <property type="match status" value="1"/>
</dbReference>
<feature type="binding site" evidence="12">
    <location>
        <position position="55"/>
    </location>
    <ligand>
        <name>ATP</name>
        <dbReference type="ChEBI" id="CHEBI:30616"/>
    </ligand>
</feature>
<dbReference type="GO" id="GO:0005634">
    <property type="term" value="C:nucleus"/>
    <property type="evidence" value="ECO:0007669"/>
    <property type="project" value="TreeGrafter"/>
</dbReference>
<dbReference type="PROSITE" id="PS00107">
    <property type="entry name" value="PROTEIN_KINASE_ATP"/>
    <property type="match status" value="1"/>
</dbReference>
<evidence type="ECO:0000256" key="11">
    <source>
        <dbReference type="ARBA" id="ARBA00065301"/>
    </source>
</evidence>
<dbReference type="KEGG" id="rsz:108813675"/>
<keyword evidence="2" id="KW-0723">Serine/threonine-protein kinase</keyword>
<sequence>MAIADFGQLNMEEPPPFWGSRGVDCFEKLEQVGEGTYGQVYMAREIKTGEIVALKKIRMDNEREGFPITAIREIKILKKLDHPNVIHLKEIVTSPGRDRDDQGKPDNNKYKGGIYMVFEYMDHDLTGLSDRSTQGFTVPQIKCYMKQLLTGLHYCHIKKVLHRDIKGSNLLIDNEGNLKLADFGLARSYSHDHDGNLTNRVITLWYRPPELLLGATKYGPAIDMWSVGCIFAELLNGKPILPGKTETEQLTKIYELCGSPDENNWPGVSKMPWFDQLKSPRPLRRRLRDIYRNFDRHALELLERMLVLDPSQRISAKDALDADYFWTDPLPCDPKSLPKYESSHEFQTKKRRQEMRHNEEAAKKQKMQHPQQHSRWPPQQHGVGQAHAAPHWPAGPNHPINNGPPPQLPAGGPSGHHYYQNPRGPAPASNGYQTGGYNNRSRGGYSSGSYPSQSRGAPYGAGPNGGYGVRPPNYSQNGGQFSGSGRGQNPMGGARNQRYGGWQ</sequence>
<evidence type="ECO:0000256" key="1">
    <source>
        <dbReference type="ARBA" id="ARBA00006485"/>
    </source>
</evidence>
<comment type="catalytic activity">
    <reaction evidence="9">
        <text>L-seryl-[protein] + ATP = O-phospho-L-seryl-[protein] + ADP + H(+)</text>
        <dbReference type="Rhea" id="RHEA:17989"/>
        <dbReference type="Rhea" id="RHEA-COMP:9863"/>
        <dbReference type="Rhea" id="RHEA-COMP:11604"/>
        <dbReference type="ChEBI" id="CHEBI:15378"/>
        <dbReference type="ChEBI" id="CHEBI:29999"/>
        <dbReference type="ChEBI" id="CHEBI:30616"/>
        <dbReference type="ChEBI" id="CHEBI:83421"/>
        <dbReference type="ChEBI" id="CHEBI:456216"/>
        <dbReference type="EC" id="2.7.11.22"/>
    </reaction>
</comment>
<dbReference type="PROSITE" id="PS00108">
    <property type="entry name" value="PROTEIN_KINASE_ST"/>
    <property type="match status" value="1"/>
</dbReference>
<keyword evidence="7 12" id="KW-0067">ATP-binding</keyword>
<evidence type="ECO:0000256" key="9">
    <source>
        <dbReference type="ARBA" id="ARBA00048367"/>
    </source>
</evidence>
<name>A0A6J0K2X1_RAPSA</name>
<evidence type="ECO:0000256" key="12">
    <source>
        <dbReference type="PROSITE-ProRule" id="PRU10141"/>
    </source>
</evidence>
<feature type="domain" description="Protein kinase" evidence="14">
    <location>
        <begin position="26"/>
        <end position="325"/>
    </location>
</feature>
<evidence type="ECO:0000259" key="14">
    <source>
        <dbReference type="PROSITE" id="PS50011"/>
    </source>
</evidence>
<evidence type="ECO:0000256" key="4">
    <source>
        <dbReference type="ARBA" id="ARBA00022679"/>
    </source>
</evidence>
<dbReference type="GO" id="GO:0000307">
    <property type="term" value="C:cyclin-dependent protein kinase holoenzyme complex"/>
    <property type="evidence" value="ECO:0007669"/>
    <property type="project" value="TreeGrafter"/>
</dbReference>
<dbReference type="InterPro" id="IPR008271">
    <property type="entry name" value="Ser/Thr_kinase_AS"/>
</dbReference>
<dbReference type="InterPro" id="IPR050108">
    <property type="entry name" value="CDK"/>
</dbReference>
<evidence type="ECO:0000256" key="7">
    <source>
        <dbReference type="ARBA" id="ARBA00022840"/>
    </source>
</evidence>
<dbReference type="Gene3D" id="1.10.510.10">
    <property type="entry name" value="Transferase(Phosphotransferase) domain 1"/>
    <property type="match status" value="1"/>
</dbReference>
<proteinExistence type="inferred from homology"/>
<dbReference type="FunFam" id="1.10.510.10:FF:000273">
    <property type="entry name" value="Cyclin-dependent kinase C-2"/>
    <property type="match status" value="1"/>
</dbReference>
<dbReference type="FunFam" id="3.30.200.20:FF:000272">
    <property type="entry name" value="Cyclin-dependent kinase C-2"/>
    <property type="match status" value="1"/>
</dbReference>
<comment type="catalytic activity">
    <reaction evidence="8">
        <text>L-threonyl-[protein] + ATP = O-phospho-L-threonyl-[protein] + ADP + H(+)</text>
        <dbReference type="Rhea" id="RHEA:46608"/>
        <dbReference type="Rhea" id="RHEA-COMP:11060"/>
        <dbReference type="Rhea" id="RHEA-COMP:11605"/>
        <dbReference type="ChEBI" id="CHEBI:15378"/>
        <dbReference type="ChEBI" id="CHEBI:30013"/>
        <dbReference type="ChEBI" id="CHEBI:30616"/>
        <dbReference type="ChEBI" id="CHEBI:61977"/>
        <dbReference type="ChEBI" id="CHEBI:456216"/>
        <dbReference type="EC" id="2.7.11.22"/>
    </reaction>
</comment>
<dbReference type="GO" id="GO:0032968">
    <property type="term" value="P:positive regulation of transcription elongation by RNA polymerase II"/>
    <property type="evidence" value="ECO:0007669"/>
    <property type="project" value="TreeGrafter"/>
</dbReference>
<comment type="subunit">
    <text evidence="11">Interacts with CYCT1-3.</text>
</comment>
<dbReference type="RefSeq" id="XP_018441806.1">
    <property type="nucleotide sequence ID" value="XM_018586304.2"/>
</dbReference>
<reference evidence="16" key="2">
    <citation type="submission" date="2025-08" db="UniProtKB">
        <authorList>
            <consortium name="RefSeq"/>
        </authorList>
    </citation>
    <scope>IDENTIFICATION</scope>
    <source>
        <tissue evidence="16">Leaf</tissue>
    </source>
</reference>
<dbReference type="PROSITE" id="PS50011">
    <property type="entry name" value="PROTEIN_KINASE_DOM"/>
    <property type="match status" value="1"/>
</dbReference>
<evidence type="ECO:0000256" key="8">
    <source>
        <dbReference type="ARBA" id="ARBA00047811"/>
    </source>
</evidence>
<dbReference type="GO" id="GO:0009615">
    <property type="term" value="P:response to virus"/>
    <property type="evidence" value="ECO:0007669"/>
    <property type="project" value="UniProtKB-ARBA"/>
</dbReference>
<evidence type="ECO:0000313" key="15">
    <source>
        <dbReference type="Proteomes" id="UP000504610"/>
    </source>
</evidence>
<evidence type="ECO:0000256" key="6">
    <source>
        <dbReference type="ARBA" id="ARBA00022777"/>
    </source>
</evidence>
<protein>
    <submittedName>
        <fullName evidence="16">Cyclin-dependent kinase C-2</fullName>
    </submittedName>
</protein>
<dbReference type="Pfam" id="PF00069">
    <property type="entry name" value="Pkinase"/>
    <property type="match status" value="1"/>
</dbReference>
<dbReference type="Proteomes" id="UP000504610">
    <property type="component" value="Chromosome 6"/>
</dbReference>
<evidence type="ECO:0000256" key="13">
    <source>
        <dbReference type="SAM" id="MobiDB-lite"/>
    </source>
</evidence>
<dbReference type="InterPro" id="IPR017441">
    <property type="entry name" value="Protein_kinase_ATP_BS"/>
</dbReference>